<sequence length="339" mass="37811">MGRRGGTNAFAGSWLAWQPISYRTREEPMLDLDLATLVAPHTIEGFLGGEWPRDPYISVESEERVAAFAEAVPELNSAEALLSGWQDRVSLMSPKGFRASVPDGRSALPFLHQGFTCYLRNLENHIPVLSSLLDNVAVQLGVPRKYLICEVFCSEGESGVAMHSDYDHNFALLLRGAKRWTYSRNTHIRHATNTIIGGDRPQRDLRQLEFATSLPLPHKQADDAYDVTVRGGGMVFLPRDWWHQTQAIGECMQLNVAVKGPMWLTVFQESLTEMLLPDVEWRDMAYGIVGDDTSREAALATFAELIGRFRKETSGDSDLELATRLIEAAGYGREVTPDA</sequence>
<dbReference type="PANTHER" id="PTHR12461">
    <property type="entry name" value="HYPOXIA-INDUCIBLE FACTOR 1 ALPHA INHIBITOR-RELATED"/>
    <property type="match status" value="1"/>
</dbReference>
<evidence type="ECO:0000313" key="3">
    <source>
        <dbReference type="Proteomes" id="UP000316639"/>
    </source>
</evidence>
<dbReference type="AlphaFoldDB" id="A0A563ERY0"/>
<dbReference type="Pfam" id="PF08007">
    <property type="entry name" value="JmjC_2"/>
    <property type="match status" value="1"/>
</dbReference>
<dbReference type="Proteomes" id="UP000316639">
    <property type="component" value="Unassembled WGS sequence"/>
</dbReference>
<dbReference type="PROSITE" id="PS51184">
    <property type="entry name" value="JMJC"/>
    <property type="match status" value="1"/>
</dbReference>
<protein>
    <recommendedName>
        <fullName evidence="1">JmjC domain-containing protein</fullName>
    </recommendedName>
</protein>
<dbReference type="OrthoDB" id="9764016at2"/>
<organism evidence="2 3">
    <name type="scientific">Lentzea tibetensis</name>
    <dbReference type="NCBI Taxonomy" id="2591470"/>
    <lineage>
        <taxon>Bacteria</taxon>
        <taxon>Bacillati</taxon>
        <taxon>Actinomycetota</taxon>
        <taxon>Actinomycetes</taxon>
        <taxon>Pseudonocardiales</taxon>
        <taxon>Pseudonocardiaceae</taxon>
        <taxon>Lentzea</taxon>
    </lineage>
</organism>
<name>A0A563ERY0_9PSEU</name>
<comment type="caution">
    <text evidence="2">The sequence shown here is derived from an EMBL/GenBank/DDBJ whole genome shotgun (WGS) entry which is preliminary data.</text>
</comment>
<dbReference type="Gene3D" id="2.60.120.650">
    <property type="entry name" value="Cupin"/>
    <property type="match status" value="1"/>
</dbReference>
<gene>
    <name evidence="2" type="ORF">FKR81_19865</name>
</gene>
<dbReference type="SUPFAM" id="SSF51197">
    <property type="entry name" value="Clavaminate synthase-like"/>
    <property type="match status" value="1"/>
</dbReference>
<proteinExistence type="predicted"/>
<dbReference type="InterPro" id="IPR003347">
    <property type="entry name" value="JmjC_dom"/>
</dbReference>
<accession>A0A563ERY0</accession>
<reference evidence="2 3" key="1">
    <citation type="submission" date="2019-07" db="EMBL/GenBank/DDBJ databases">
        <title>Lentzea xizangensis sp. nov., isolated from Qinghai-Tibetan Plateau Soils.</title>
        <authorList>
            <person name="Huang J."/>
        </authorList>
    </citation>
    <scope>NUCLEOTIDE SEQUENCE [LARGE SCALE GENOMIC DNA]</scope>
    <source>
        <strain evidence="2 3">FXJ1.1311</strain>
    </source>
</reference>
<feature type="domain" description="JmjC" evidence="1">
    <location>
        <begin position="115"/>
        <end position="275"/>
    </location>
</feature>
<evidence type="ECO:0000259" key="1">
    <source>
        <dbReference type="PROSITE" id="PS51184"/>
    </source>
</evidence>
<dbReference type="EMBL" id="VOBR01000012">
    <property type="protein sequence ID" value="TWP50436.1"/>
    <property type="molecule type" value="Genomic_DNA"/>
</dbReference>
<keyword evidence="3" id="KW-1185">Reference proteome</keyword>
<dbReference type="PANTHER" id="PTHR12461:SF105">
    <property type="entry name" value="HYPOXIA-INDUCIBLE FACTOR 1-ALPHA INHIBITOR"/>
    <property type="match status" value="1"/>
</dbReference>
<evidence type="ECO:0000313" key="2">
    <source>
        <dbReference type="EMBL" id="TWP50436.1"/>
    </source>
</evidence>